<reference evidence="2" key="1">
    <citation type="submission" date="2019-06" db="EMBL/GenBank/DDBJ databases">
        <authorList>
            <consortium name="Wellcome Sanger Institute Data Sharing"/>
        </authorList>
    </citation>
    <scope>NUCLEOTIDE SEQUENCE [LARGE SCALE GENOMIC DNA]</scope>
</reference>
<dbReference type="GO" id="GO:0005127">
    <property type="term" value="F:ciliary neurotrophic factor receptor binding"/>
    <property type="evidence" value="ECO:0007669"/>
    <property type="project" value="InterPro"/>
</dbReference>
<dbReference type="Gene3D" id="1.20.1250.10">
    <property type="match status" value="1"/>
</dbReference>
<accession>A0A673CUR8</accession>
<dbReference type="SUPFAM" id="SSF47266">
    <property type="entry name" value="4-helical cytokines"/>
    <property type="match status" value="1"/>
</dbReference>
<dbReference type="PANTHER" id="PTHR15196">
    <property type="entry name" value="CILIARY NEUROTROPHIC FACTOR"/>
    <property type="match status" value="1"/>
</dbReference>
<evidence type="ECO:0000313" key="2">
    <source>
        <dbReference type="Ensembl" id="ENSSORP00005058145.1"/>
    </source>
</evidence>
<dbReference type="Proteomes" id="UP000472271">
    <property type="component" value="Chromosome 18"/>
</dbReference>
<reference evidence="2" key="2">
    <citation type="submission" date="2025-08" db="UniProtKB">
        <authorList>
            <consortium name="Ensembl"/>
        </authorList>
    </citation>
    <scope>IDENTIFICATION</scope>
</reference>
<sequence>MAEQEEQSRTAADMEPPVPGQSRTGRAVALARLLHHECTHLLQLYKEKETLLVGLTPEGGRIVCLSPDTQEPGPEGQVQRLHSALRQCLGLLHCVILKEEEEWGELEGDYESMRKNVRQRLEHLLVSTKDLVETEDVTLEVTPDHQCNEETDGAGGIFALKMWTYRVLEELIHWADHAAQTLHALHTEREGTADI</sequence>
<dbReference type="AlphaFoldDB" id="A0A673CUR8"/>
<dbReference type="InterPro" id="IPR009079">
    <property type="entry name" value="4_helix_cytokine-like_core"/>
</dbReference>
<protein>
    <submittedName>
        <fullName evidence="2">Uncharacterized protein</fullName>
    </submittedName>
</protein>
<dbReference type="InterPro" id="IPR000151">
    <property type="entry name" value="Ciliary_neurotrophic_fac_CNTF"/>
</dbReference>
<dbReference type="FunCoup" id="A0A673CUR8">
    <property type="interactions" value="145"/>
</dbReference>
<reference evidence="2" key="3">
    <citation type="submission" date="2025-09" db="UniProtKB">
        <authorList>
            <consortium name="Ensembl"/>
        </authorList>
    </citation>
    <scope>IDENTIFICATION</scope>
</reference>
<dbReference type="Ensembl" id="ENSSORT00005059468.1">
    <property type="protein sequence ID" value="ENSSORP00005058145.1"/>
    <property type="gene ID" value="ENSSORG00005025689.1"/>
</dbReference>
<dbReference type="PANTHER" id="PTHR15196:SF1">
    <property type="entry name" value="CILIARY NEUROTROPHIC FACTOR"/>
    <property type="match status" value="1"/>
</dbReference>
<organism evidence="2 3">
    <name type="scientific">Sphaeramia orbicularis</name>
    <name type="common">orbiculate cardinalfish</name>
    <dbReference type="NCBI Taxonomy" id="375764"/>
    <lineage>
        <taxon>Eukaryota</taxon>
        <taxon>Metazoa</taxon>
        <taxon>Chordata</taxon>
        <taxon>Craniata</taxon>
        <taxon>Vertebrata</taxon>
        <taxon>Euteleostomi</taxon>
        <taxon>Actinopterygii</taxon>
        <taxon>Neopterygii</taxon>
        <taxon>Teleostei</taxon>
        <taxon>Neoteleostei</taxon>
        <taxon>Acanthomorphata</taxon>
        <taxon>Gobiaria</taxon>
        <taxon>Kurtiformes</taxon>
        <taxon>Apogonoidei</taxon>
        <taxon>Apogonidae</taxon>
        <taxon>Apogoninae</taxon>
        <taxon>Sphaeramia</taxon>
    </lineage>
</organism>
<evidence type="ECO:0000313" key="3">
    <source>
        <dbReference type="Proteomes" id="UP000472271"/>
    </source>
</evidence>
<proteinExistence type="predicted"/>
<dbReference type="GO" id="GO:0070120">
    <property type="term" value="P:ciliary neurotrophic factor-mediated signaling pathway"/>
    <property type="evidence" value="ECO:0007669"/>
    <property type="project" value="InterPro"/>
</dbReference>
<dbReference type="GO" id="GO:0043524">
    <property type="term" value="P:negative regulation of neuron apoptotic process"/>
    <property type="evidence" value="ECO:0007669"/>
    <property type="project" value="InterPro"/>
</dbReference>
<keyword evidence="3" id="KW-1185">Reference proteome</keyword>
<dbReference type="InParanoid" id="A0A673CUR8"/>
<evidence type="ECO:0000256" key="1">
    <source>
        <dbReference type="SAM" id="MobiDB-lite"/>
    </source>
</evidence>
<feature type="region of interest" description="Disordered" evidence="1">
    <location>
        <begin position="1"/>
        <end position="24"/>
    </location>
</feature>
<name>A0A673CUR8_9TELE</name>